<comment type="similarity">
    <text evidence="2">Belongs to the VPS37 family.</text>
</comment>
<feature type="domain" description="VPS37 C-terminal" evidence="8">
    <location>
        <begin position="163"/>
        <end position="244"/>
    </location>
</feature>
<sequence>MFKPFWGAQQYPAEPSFPNASAQSWYPPTVLPPLTGTGCPPIPNNLSQAGSNPYQRADAVTNTIVDSRPQSPCHSQLSPAAGNIYSLLKDKSVDELRLILTDKEAYNKVLHSIGELKHLFSLRDDLRMKTIQLARKNLENASQIRELRNQCTIIRTTELAVAQEKIDELEKQEKELARLAPASLLEKLKDAANGTDEESENLQHLLLDGEIELTDFIQNYRSLRTLYHWRMLLRLAAMSSVSPV</sequence>
<reference evidence="9" key="1">
    <citation type="submission" date="2010-04" db="EMBL/GenBank/DDBJ databases">
        <authorList>
            <person name="Reid K.E."/>
            <person name="Liao N."/>
            <person name="Chan S."/>
            <person name="Docking R."/>
            <person name="Taylor G."/>
            <person name="Moore R."/>
            <person name="Mayo M."/>
            <person name="Munro S."/>
            <person name="King J."/>
            <person name="Yanchuk A."/>
            <person name="Holt R."/>
            <person name="Jones S."/>
            <person name="Marra M."/>
            <person name="Ritland C.E."/>
            <person name="Ritland K."/>
            <person name="Bohlmann J."/>
        </authorList>
    </citation>
    <scope>NUCLEOTIDE SEQUENCE</scope>
    <source>
        <tissue evidence="9">Bud</tissue>
    </source>
</reference>
<feature type="coiled-coil region" evidence="7">
    <location>
        <begin position="159"/>
        <end position="205"/>
    </location>
</feature>
<keyword evidence="7" id="KW-0175">Coiled coil</keyword>
<keyword evidence="5 6" id="KW-0653">Protein transport</keyword>
<evidence type="ECO:0000256" key="3">
    <source>
        <dbReference type="ARBA" id="ARBA00022448"/>
    </source>
</evidence>
<dbReference type="InterPro" id="IPR037202">
    <property type="entry name" value="ESCRT_assembly_dom"/>
</dbReference>
<evidence type="ECO:0000256" key="6">
    <source>
        <dbReference type="PROSITE-ProRule" id="PRU00646"/>
    </source>
</evidence>
<organism evidence="9">
    <name type="scientific">Picea sitchensis</name>
    <name type="common">Sitka spruce</name>
    <name type="synonym">Pinus sitchensis</name>
    <dbReference type="NCBI Taxonomy" id="3332"/>
    <lineage>
        <taxon>Eukaryota</taxon>
        <taxon>Viridiplantae</taxon>
        <taxon>Streptophyta</taxon>
        <taxon>Embryophyta</taxon>
        <taxon>Tracheophyta</taxon>
        <taxon>Spermatophyta</taxon>
        <taxon>Pinopsida</taxon>
        <taxon>Pinidae</taxon>
        <taxon>Conifers I</taxon>
        <taxon>Pinales</taxon>
        <taxon>Pinaceae</taxon>
        <taxon>Picea</taxon>
    </lineage>
</organism>
<dbReference type="SUPFAM" id="SSF140111">
    <property type="entry name" value="Endosomal sorting complex assembly domain"/>
    <property type="match status" value="1"/>
</dbReference>
<keyword evidence="4" id="KW-0967">Endosome</keyword>
<dbReference type="PROSITE" id="PS51314">
    <property type="entry name" value="VPS37_C"/>
    <property type="match status" value="1"/>
</dbReference>
<dbReference type="InterPro" id="IPR029012">
    <property type="entry name" value="Helix_hairpin_bin_sf"/>
</dbReference>
<dbReference type="Gene3D" id="1.10.287.660">
    <property type="entry name" value="Helix hairpin bin"/>
    <property type="match status" value="1"/>
</dbReference>
<keyword evidence="3 6" id="KW-0813">Transport</keyword>
<evidence type="ECO:0000256" key="1">
    <source>
        <dbReference type="ARBA" id="ARBA00004177"/>
    </source>
</evidence>
<dbReference type="GO" id="GO:0006612">
    <property type="term" value="P:protein targeting to membrane"/>
    <property type="evidence" value="ECO:0007669"/>
    <property type="project" value="TreeGrafter"/>
</dbReference>
<protein>
    <recommendedName>
        <fullName evidence="8">VPS37 C-terminal domain-containing protein</fullName>
    </recommendedName>
</protein>
<dbReference type="GO" id="GO:0000813">
    <property type="term" value="C:ESCRT I complex"/>
    <property type="evidence" value="ECO:0007669"/>
    <property type="project" value="TreeGrafter"/>
</dbReference>
<evidence type="ECO:0000256" key="4">
    <source>
        <dbReference type="ARBA" id="ARBA00022753"/>
    </source>
</evidence>
<evidence type="ECO:0000313" key="9">
    <source>
        <dbReference type="EMBL" id="ADE76793.1"/>
    </source>
</evidence>
<dbReference type="AlphaFoldDB" id="D5AB74"/>
<name>D5AB74_PICSI</name>
<evidence type="ECO:0000256" key="5">
    <source>
        <dbReference type="ARBA" id="ARBA00022927"/>
    </source>
</evidence>
<evidence type="ECO:0000259" key="8">
    <source>
        <dbReference type="PROSITE" id="PS51314"/>
    </source>
</evidence>
<dbReference type="PANTHER" id="PTHR13678:SF2">
    <property type="entry name" value="VACUOLAR PROTEIN SORTING-ASSOCIATED PROTEIN 37A"/>
    <property type="match status" value="1"/>
</dbReference>
<dbReference type="PANTHER" id="PTHR13678">
    <property type="entry name" value="VACUOLAR PROTEIN SORTING-ASSOCIATED PROTEIN 37"/>
    <property type="match status" value="1"/>
</dbReference>
<dbReference type="OMA" id="MFKPFWG"/>
<evidence type="ECO:0000256" key="7">
    <source>
        <dbReference type="SAM" id="Coils"/>
    </source>
</evidence>
<dbReference type="GO" id="GO:0006623">
    <property type="term" value="P:protein targeting to vacuole"/>
    <property type="evidence" value="ECO:0007669"/>
    <property type="project" value="TreeGrafter"/>
</dbReference>
<evidence type="ECO:0000256" key="2">
    <source>
        <dbReference type="ARBA" id="ARBA00007617"/>
    </source>
</evidence>
<dbReference type="EMBL" id="BT123475">
    <property type="protein sequence ID" value="ADE76793.1"/>
    <property type="molecule type" value="mRNA"/>
</dbReference>
<dbReference type="GO" id="GO:0043162">
    <property type="term" value="P:ubiquitin-dependent protein catabolic process via the multivesicular body sorting pathway"/>
    <property type="evidence" value="ECO:0007669"/>
    <property type="project" value="TreeGrafter"/>
</dbReference>
<dbReference type="Pfam" id="PF07200">
    <property type="entry name" value="Mod_r"/>
    <property type="match status" value="1"/>
</dbReference>
<proteinExistence type="evidence at transcript level"/>
<dbReference type="InterPro" id="IPR009851">
    <property type="entry name" value="Mod_r"/>
</dbReference>
<accession>D5AB74</accession>
<comment type="subcellular location">
    <subcellularLocation>
        <location evidence="1">Endosome</location>
    </subcellularLocation>
</comment>